<sequence>MEPNGADISLYYEVAPETPPLTLESLAELDMSRIINNPKLRHDVNFDRELHFRPNLDGSKGREKLQAADQYWLALEGELFMYRFAAERKAQSSDPTQKTYWNRIHQGTQRRLRQVFETVRDILQTLVPDHEQKRVAARLDVDLIMQEIMNGVCDLIDLSSWLAKVLKAHCAPMRDGLVDAMQAAIECGTLEGRNDKLVSGLRQLLAILEAMKLDVANHQIRHMRPLLIDDTVNFQRKYNAHRVASGKVNVSRCQQWLQNEIELLGSRGSEEAKPTPLTALTSALLADILFNEAHSFPQTFYLDHERLRVIRTDVRSIICHALCREFLAELTPAWVSRTELLKAQALLQCAVSAVVGMSGRFAERVENIAVEIVRVLLVLQGRYPPFDSTLLTMVEQKLRQKFQPVSAAFDELAKSTRLRLLPKLIASIEMHLRMSALELQDALVASPVHHRLPPPPFGMGAVCAPATPAKQYDPDEDIVRRLTHVVCLHWHVWADIVYLAHHEYPDDLDYDSISRTSSPTLVSASSSPTIPVAQAVYAPGRKWLPDGVTVTEVPNSRPPISSTFEPAVLPEPGCTKGEESDEQPEQDPYDAQQQQPA</sequence>
<evidence type="ECO:0000256" key="2">
    <source>
        <dbReference type="SAM" id="MobiDB-lite"/>
    </source>
</evidence>
<keyword evidence="4" id="KW-1185">Reference proteome</keyword>
<name>M2NEU4_BAUPA</name>
<organism evidence="3 4">
    <name type="scientific">Baudoinia panamericana (strain UAMH 10762)</name>
    <name type="common">Angels' share fungus</name>
    <name type="synonym">Baudoinia compniacensis (strain UAMH 10762)</name>
    <dbReference type="NCBI Taxonomy" id="717646"/>
    <lineage>
        <taxon>Eukaryota</taxon>
        <taxon>Fungi</taxon>
        <taxon>Dikarya</taxon>
        <taxon>Ascomycota</taxon>
        <taxon>Pezizomycotina</taxon>
        <taxon>Dothideomycetes</taxon>
        <taxon>Dothideomycetidae</taxon>
        <taxon>Mycosphaerellales</taxon>
        <taxon>Teratosphaeriaceae</taxon>
        <taxon>Baudoinia</taxon>
    </lineage>
</organism>
<feature type="compositionally biased region" description="Polar residues" evidence="2">
    <location>
        <begin position="553"/>
        <end position="564"/>
    </location>
</feature>
<feature type="compositionally biased region" description="Acidic residues" evidence="2">
    <location>
        <begin position="579"/>
        <end position="588"/>
    </location>
</feature>
<dbReference type="OrthoDB" id="276323at2759"/>
<dbReference type="PANTHER" id="PTHR12832">
    <property type="entry name" value="TESTIS-SPECIFIC PROTEIN PBS13 T-COMPLEX 11"/>
    <property type="match status" value="1"/>
</dbReference>
<dbReference type="HOGENOM" id="CLU_016970_2_1_1"/>
<dbReference type="EMBL" id="KB445554">
    <property type="protein sequence ID" value="EMC97485.1"/>
    <property type="molecule type" value="Genomic_DNA"/>
</dbReference>
<evidence type="ECO:0000256" key="1">
    <source>
        <dbReference type="ARBA" id="ARBA00010954"/>
    </source>
</evidence>
<comment type="similarity">
    <text evidence="1">Belongs to the TCP11 family.</text>
</comment>
<dbReference type="KEGG" id="bcom:BAUCODRAFT_68916"/>
<protein>
    <submittedName>
        <fullName evidence="3">Uncharacterized protein</fullName>
    </submittedName>
</protein>
<evidence type="ECO:0000313" key="4">
    <source>
        <dbReference type="Proteomes" id="UP000011761"/>
    </source>
</evidence>
<dbReference type="InterPro" id="IPR008862">
    <property type="entry name" value="Tcp11"/>
</dbReference>
<evidence type="ECO:0000313" key="3">
    <source>
        <dbReference type="EMBL" id="EMC97485.1"/>
    </source>
</evidence>
<feature type="region of interest" description="Disordered" evidence="2">
    <location>
        <begin position="553"/>
        <end position="597"/>
    </location>
</feature>
<gene>
    <name evidence="3" type="ORF">BAUCODRAFT_68916</name>
</gene>
<reference evidence="3 4" key="1">
    <citation type="journal article" date="2012" name="PLoS Pathog.">
        <title>Diverse lifestyles and strategies of plant pathogenesis encoded in the genomes of eighteen Dothideomycetes fungi.</title>
        <authorList>
            <person name="Ohm R.A."/>
            <person name="Feau N."/>
            <person name="Henrissat B."/>
            <person name="Schoch C.L."/>
            <person name="Horwitz B.A."/>
            <person name="Barry K.W."/>
            <person name="Condon B.J."/>
            <person name="Copeland A.C."/>
            <person name="Dhillon B."/>
            <person name="Glaser F."/>
            <person name="Hesse C.N."/>
            <person name="Kosti I."/>
            <person name="LaButti K."/>
            <person name="Lindquist E.A."/>
            <person name="Lucas S."/>
            <person name="Salamov A.A."/>
            <person name="Bradshaw R.E."/>
            <person name="Ciuffetti L."/>
            <person name="Hamelin R.C."/>
            <person name="Kema G.H.J."/>
            <person name="Lawrence C."/>
            <person name="Scott J.A."/>
            <person name="Spatafora J.W."/>
            <person name="Turgeon B.G."/>
            <person name="de Wit P.J.G.M."/>
            <person name="Zhong S."/>
            <person name="Goodwin S.B."/>
            <person name="Grigoriev I.V."/>
        </authorList>
    </citation>
    <scope>NUCLEOTIDE SEQUENCE [LARGE SCALE GENOMIC DNA]</scope>
    <source>
        <strain evidence="3 4">UAMH 10762</strain>
    </source>
</reference>
<dbReference type="Pfam" id="PF05794">
    <property type="entry name" value="Tcp11"/>
    <property type="match status" value="1"/>
</dbReference>
<dbReference type="GO" id="GO:0010737">
    <property type="term" value="P:protein kinase A signaling"/>
    <property type="evidence" value="ECO:0007669"/>
    <property type="project" value="TreeGrafter"/>
</dbReference>
<dbReference type="AlphaFoldDB" id="M2NEU4"/>
<dbReference type="eggNOG" id="KOG1981">
    <property type="taxonomic scope" value="Eukaryota"/>
</dbReference>
<dbReference type="RefSeq" id="XP_007675472.1">
    <property type="nucleotide sequence ID" value="XM_007677282.1"/>
</dbReference>
<dbReference type="PANTHER" id="PTHR12832:SF11">
    <property type="entry name" value="LD23868P"/>
    <property type="match status" value="1"/>
</dbReference>
<proteinExistence type="inferred from homology"/>
<dbReference type="OMA" id="CAPMRDV"/>
<dbReference type="GeneID" id="19116476"/>
<dbReference type="Proteomes" id="UP000011761">
    <property type="component" value="Unassembled WGS sequence"/>
</dbReference>
<accession>M2NEU4</accession>